<sequence length="152" mass="18101">MTKNKKLINSLIAVGLSLTLIGTTTLIVSNYIFNDYHPNRNNNPLNRGDNYEQFDLSSYLMNDNNLNDITDATFKNGQFIREISENKLVNYFKNQFRNVFNNIPKFKNNKDRFQFDLHYQIQNNKNNVLVDLVWYLPNANWFYFDQINIKLM</sequence>
<protein>
    <submittedName>
        <fullName evidence="2">Uncharacterized protein</fullName>
    </submittedName>
</protein>
<keyword evidence="1" id="KW-0812">Transmembrane</keyword>
<keyword evidence="3" id="KW-1185">Reference proteome</keyword>
<gene>
    <name evidence="2" type="ORF">MGM1_1580</name>
</gene>
<dbReference type="KEGG" id="mgj:MGM1_1580"/>
<reference evidence="2 3" key="1">
    <citation type="journal article" date="2014" name="PLoS ONE">
        <title>An emerging Mycoplasma associated with trichomoniasis, vaginal infection and disease.</title>
        <authorList>
            <consortium name="Vaginal Microbiome Consortium"/>
            <person name="Fettweis J.M."/>
            <person name="Serrano M.G."/>
            <person name="Huang B."/>
            <person name="Brooks J.P."/>
            <person name="Glascock A.L."/>
            <person name="Sheth N.U."/>
            <person name="Strauss J.F.III."/>
            <person name="Jefferson K.K."/>
            <person name="Buck G.A."/>
        </authorList>
    </citation>
    <scope>NUCLEOTIDE SEQUENCE [LARGE SCALE GENOMIC DNA]</scope>
    <source>
        <strain evidence="2 3">VCU_M1</strain>
    </source>
</reference>
<evidence type="ECO:0000313" key="3">
    <source>
        <dbReference type="Proteomes" id="UP000030066"/>
    </source>
</evidence>
<accession>A0A097SSI4</accession>
<dbReference type="Proteomes" id="UP000030066">
    <property type="component" value="Chromosome"/>
</dbReference>
<dbReference type="STRING" id="1318617.MGM1_1580"/>
<proteinExistence type="predicted"/>
<evidence type="ECO:0000256" key="1">
    <source>
        <dbReference type="SAM" id="Phobius"/>
    </source>
</evidence>
<dbReference type="AlphaFoldDB" id="A0A097SSI4"/>
<feature type="transmembrane region" description="Helical" evidence="1">
    <location>
        <begin position="7"/>
        <end position="33"/>
    </location>
</feature>
<keyword evidence="1" id="KW-0472">Membrane</keyword>
<name>A0A097SSI4_9BACT</name>
<keyword evidence="1" id="KW-1133">Transmembrane helix</keyword>
<organism evidence="2 3">
    <name type="scientific">Candidatus Malacoplasma girerdii</name>
    <dbReference type="NCBI Taxonomy" id="1318617"/>
    <lineage>
        <taxon>Bacteria</taxon>
        <taxon>Bacillati</taxon>
        <taxon>Mycoplasmatota</taxon>
        <taxon>Mycoplasmoidales</taxon>
        <taxon>Mycoplasmoidaceae</taxon>
        <taxon>Malacoplasma</taxon>
    </lineage>
</organism>
<dbReference type="EMBL" id="CP007711">
    <property type="protein sequence ID" value="AIV03545.1"/>
    <property type="molecule type" value="Genomic_DNA"/>
</dbReference>
<dbReference type="HOGENOM" id="CLU_1719002_0_0_14"/>
<evidence type="ECO:0000313" key="2">
    <source>
        <dbReference type="EMBL" id="AIV03545.1"/>
    </source>
</evidence>